<dbReference type="PROSITE" id="PS51462">
    <property type="entry name" value="NUDIX"/>
    <property type="match status" value="1"/>
</dbReference>
<dbReference type="GO" id="GO:0004081">
    <property type="term" value="F:bis(5'-nucleosyl)-tetraphosphatase (asymmetrical) activity"/>
    <property type="evidence" value="ECO:0007669"/>
    <property type="project" value="TreeGrafter"/>
</dbReference>
<dbReference type="SUPFAM" id="SSF55811">
    <property type="entry name" value="Nudix"/>
    <property type="match status" value="1"/>
</dbReference>
<dbReference type="Gene3D" id="3.90.79.10">
    <property type="entry name" value="Nucleoside Triphosphate Pyrophosphohydrolase"/>
    <property type="match status" value="1"/>
</dbReference>
<dbReference type="PANTHER" id="PTHR21340:SF0">
    <property type="entry name" value="BIS(5'-NUCLEOSYL)-TETRAPHOSPHATASE [ASYMMETRICAL]"/>
    <property type="match status" value="1"/>
</dbReference>
<dbReference type="GO" id="GO:0006167">
    <property type="term" value="P:AMP biosynthetic process"/>
    <property type="evidence" value="ECO:0007669"/>
    <property type="project" value="TreeGrafter"/>
</dbReference>
<dbReference type="Proteomes" id="UP001310022">
    <property type="component" value="Unassembled WGS sequence"/>
</dbReference>
<dbReference type="InterPro" id="IPR051325">
    <property type="entry name" value="Nudix_hydrolase_domain"/>
</dbReference>
<dbReference type="GO" id="GO:0006754">
    <property type="term" value="P:ATP biosynthetic process"/>
    <property type="evidence" value="ECO:0007669"/>
    <property type="project" value="TreeGrafter"/>
</dbReference>
<dbReference type="PANTHER" id="PTHR21340">
    <property type="entry name" value="DIADENOSINE 5,5-P1,P4-TETRAPHOSPHATE PYROPHOSPHOHYDROLASE MUTT"/>
    <property type="match status" value="1"/>
</dbReference>
<keyword evidence="1" id="KW-0378">Hydrolase</keyword>
<dbReference type="InterPro" id="IPR000086">
    <property type="entry name" value="NUDIX_hydrolase_dom"/>
</dbReference>
<accession>A0AAN5AIQ1</accession>
<feature type="domain" description="Nudix hydrolase" evidence="2">
    <location>
        <begin position="90"/>
        <end position="218"/>
    </location>
</feature>
<reference evidence="3 4" key="1">
    <citation type="submission" date="2021-12" db="EMBL/GenBank/DDBJ databases">
        <title>Genome sequencing of bacteria with rrn-lacking chromosome and rrn-plasmid.</title>
        <authorList>
            <person name="Anda M."/>
            <person name="Iwasaki W."/>
        </authorList>
    </citation>
    <scope>NUCLEOTIDE SEQUENCE [LARGE SCALE GENOMIC DNA]</scope>
    <source>
        <strain evidence="3 4">NBRC 15940</strain>
    </source>
</reference>
<evidence type="ECO:0000313" key="4">
    <source>
        <dbReference type="Proteomes" id="UP001310022"/>
    </source>
</evidence>
<evidence type="ECO:0000256" key="1">
    <source>
        <dbReference type="ARBA" id="ARBA00022801"/>
    </source>
</evidence>
<keyword evidence="4" id="KW-1185">Reference proteome</keyword>
<dbReference type="InterPro" id="IPR015797">
    <property type="entry name" value="NUDIX_hydrolase-like_dom_sf"/>
</dbReference>
<dbReference type="EMBL" id="BQKE01000001">
    <property type="protein sequence ID" value="GJM60072.1"/>
    <property type="molecule type" value="Genomic_DNA"/>
</dbReference>
<organism evidence="3 4">
    <name type="scientific">Persicobacter diffluens</name>
    <dbReference type="NCBI Taxonomy" id="981"/>
    <lineage>
        <taxon>Bacteria</taxon>
        <taxon>Pseudomonadati</taxon>
        <taxon>Bacteroidota</taxon>
        <taxon>Cytophagia</taxon>
        <taxon>Cytophagales</taxon>
        <taxon>Persicobacteraceae</taxon>
        <taxon>Persicobacter</taxon>
    </lineage>
</organism>
<dbReference type="AlphaFoldDB" id="A0AAN5AIQ1"/>
<dbReference type="CDD" id="cd03673">
    <property type="entry name" value="NUDIX_Ap6A_hydrolase"/>
    <property type="match status" value="1"/>
</dbReference>
<sequence>MKVFINDRVIRLIDRDKEVSHRSYQHRLDGKKEHLSPELEGNVLIKNADLVHLAQSIEISRRKDQGNWKALTMQFKDLERAKTFFKQQFNIVEAAGGLVTNGKDQKLMIFRLGKWDLPKGKLDKGEKPAAAGLREVEEECNIKAKLGDKICHTWHTYVYKGKNVLKKTYWYEMTCLSDKHMRPQIEEDIHEVRWMSDYEVQAALSNTFPSIKLVWKKFLKKQWA</sequence>
<dbReference type="Pfam" id="PF00293">
    <property type="entry name" value="NUDIX"/>
    <property type="match status" value="1"/>
</dbReference>
<comment type="caution">
    <text evidence="3">The sequence shown here is derived from an EMBL/GenBank/DDBJ whole genome shotgun (WGS) entry which is preliminary data.</text>
</comment>
<protein>
    <recommendedName>
        <fullName evidence="2">Nudix hydrolase domain-containing protein</fullName>
    </recommendedName>
</protein>
<proteinExistence type="predicted"/>
<evidence type="ECO:0000259" key="2">
    <source>
        <dbReference type="PROSITE" id="PS51462"/>
    </source>
</evidence>
<gene>
    <name evidence="3" type="ORF">PEDI_06240</name>
</gene>
<name>A0AAN5AIQ1_9BACT</name>
<evidence type="ECO:0000313" key="3">
    <source>
        <dbReference type="EMBL" id="GJM60072.1"/>
    </source>
</evidence>
<dbReference type="RefSeq" id="WP_338235944.1">
    <property type="nucleotide sequence ID" value="NZ_BQKE01000001.1"/>
</dbReference>